<dbReference type="GeneID" id="78253442"/>
<gene>
    <name evidence="12" type="ORF">EP13_00580</name>
</gene>
<dbReference type="InterPro" id="IPR034405">
    <property type="entry name" value="F420"/>
</dbReference>
<dbReference type="InterPro" id="IPR006638">
    <property type="entry name" value="Elp3/MiaA/NifB-like_rSAM"/>
</dbReference>
<keyword evidence="6" id="KW-0479">Metal-binding</keyword>
<dbReference type="SMART" id="SM00729">
    <property type="entry name" value="Elp3"/>
    <property type="match status" value="1"/>
</dbReference>
<proteinExistence type="inferred from homology"/>
<dbReference type="AlphaFoldDB" id="A0A075NXE2"/>
<evidence type="ECO:0000313" key="12">
    <source>
        <dbReference type="EMBL" id="AIF97305.1"/>
    </source>
</evidence>
<keyword evidence="7" id="KW-0408">Iron</keyword>
<evidence type="ECO:0000256" key="9">
    <source>
        <dbReference type="ARBA" id="ARBA00023239"/>
    </source>
</evidence>
<evidence type="ECO:0000256" key="8">
    <source>
        <dbReference type="ARBA" id="ARBA00023014"/>
    </source>
</evidence>
<name>A0A075NXE2_9ALTE</name>
<dbReference type="InterPro" id="IPR013785">
    <property type="entry name" value="Aldolase_TIM"/>
</dbReference>
<dbReference type="SFLD" id="SFLDS00029">
    <property type="entry name" value="Radical_SAM"/>
    <property type="match status" value="1"/>
</dbReference>
<keyword evidence="4" id="KW-0004">4Fe-4S</keyword>
<dbReference type="SFLD" id="SFLDG01388">
    <property type="entry name" value="7_8-didemethyl-8-hydroxy-5-dea"/>
    <property type="match status" value="1"/>
</dbReference>
<dbReference type="eggNOG" id="COG1060">
    <property type="taxonomic scope" value="Bacteria"/>
</dbReference>
<evidence type="ECO:0000256" key="3">
    <source>
        <dbReference type="ARBA" id="ARBA00012126"/>
    </source>
</evidence>
<dbReference type="InterPro" id="IPR058240">
    <property type="entry name" value="rSAM_sf"/>
</dbReference>
<evidence type="ECO:0000256" key="2">
    <source>
        <dbReference type="ARBA" id="ARBA00004712"/>
    </source>
</evidence>
<evidence type="ECO:0000256" key="5">
    <source>
        <dbReference type="ARBA" id="ARBA00022691"/>
    </source>
</evidence>
<dbReference type="PANTHER" id="PTHR43076">
    <property type="entry name" value="FO SYNTHASE (COFH)"/>
    <property type="match status" value="1"/>
</dbReference>
<evidence type="ECO:0000259" key="11">
    <source>
        <dbReference type="PROSITE" id="PS51918"/>
    </source>
</evidence>
<dbReference type="SFLD" id="SFLDF00294">
    <property type="entry name" value="7_8-didemethyl-8-hydroxy-5-dea"/>
    <property type="match status" value="1"/>
</dbReference>
<dbReference type="Gene3D" id="3.20.20.70">
    <property type="entry name" value="Aldolase class I"/>
    <property type="match status" value="1"/>
</dbReference>
<evidence type="ECO:0000256" key="7">
    <source>
        <dbReference type="ARBA" id="ARBA00023004"/>
    </source>
</evidence>
<dbReference type="GO" id="GO:0016765">
    <property type="term" value="F:transferase activity, transferring alkyl or aryl (other than methyl) groups"/>
    <property type="evidence" value="ECO:0007669"/>
    <property type="project" value="InterPro"/>
</dbReference>
<dbReference type="CDD" id="cd01335">
    <property type="entry name" value="Radical_SAM"/>
    <property type="match status" value="1"/>
</dbReference>
<keyword evidence="9" id="KW-0456">Lyase</keyword>
<keyword evidence="8" id="KW-0411">Iron-sulfur</keyword>
<comment type="catalytic activity">
    <reaction evidence="10">
        <text>5-amino-5-(4-hydroxybenzyl)-6-(D-ribitylimino)-5,6-dihydrouracil + S-adenosyl-L-methionine = 7,8-didemethyl-8-hydroxy-5-deazariboflavin + 5'-deoxyadenosine + L-methionine + NH4(+) + H(+)</text>
        <dbReference type="Rhea" id="RHEA:55204"/>
        <dbReference type="ChEBI" id="CHEBI:15378"/>
        <dbReference type="ChEBI" id="CHEBI:17319"/>
        <dbReference type="ChEBI" id="CHEBI:28938"/>
        <dbReference type="ChEBI" id="CHEBI:57844"/>
        <dbReference type="ChEBI" id="CHEBI:59789"/>
        <dbReference type="ChEBI" id="CHEBI:59904"/>
        <dbReference type="ChEBI" id="CHEBI:85936"/>
        <dbReference type="EC" id="4.3.1.32"/>
    </reaction>
</comment>
<dbReference type="Pfam" id="PF04055">
    <property type="entry name" value="Radical_SAM"/>
    <property type="match status" value="1"/>
</dbReference>
<comment type="cofactor">
    <cofactor evidence="1">
        <name>[4Fe-4S] cluster</name>
        <dbReference type="ChEBI" id="CHEBI:49883"/>
    </cofactor>
</comment>
<dbReference type="PANTHER" id="PTHR43076:SF15">
    <property type="entry name" value="7,8-DIDEMETHYL-8-HYDROXY-5-DEAZARIBOFLAVIN SYNTHASE"/>
    <property type="match status" value="1"/>
</dbReference>
<dbReference type="PROSITE" id="PS51918">
    <property type="entry name" value="RADICAL_SAM"/>
    <property type="match status" value="1"/>
</dbReference>
<dbReference type="GO" id="GO:0046872">
    <property type="term" value="F:metal ion binding"/>
    <property type="evidence" value="ECO:0007669"/>
    <property type="project" value="UniProtKB-KW"/>
</dbReference>
<dbReference type="EMBL" id="CP008849">
    <property type="protein sequence ID" value="AIF97305.1"/>
    <property type="molecule type" value="Genomic_DNA"/>
</dbReference>
<dbReference type="InterPro" id="IPR007197">
    <property type="entry name" value="rSAM"/>
</dbReference>
<sequence length="388" mass="42747">MLSRKDAIALANCDKEELEHLCSEAAKVRDTYWPNTLTYSRKVFIPLTNMCRDTCGYCTFVKHPDSGQGNILSRDRVLSDVLKGQQQGCKEALFSLGEKPEKRYAYARDWLATLGHTSMVNYLTEVCEMVLDKSLMIPHVNAGTLTFEEVKQLKPVSGSMGMMLECTSARLMKKGQPHHACPDKAPGVRIQTLENAGKLDVPFTTGILIGIGETWEERIDSLLAINALHAQYGHIQEVIVQNFRAKAGTAMANAPEPTLDDMRLTLAAARLILHPDISLQAPPNLEQEYTAYISAGINDWGGISPLTKDFINPERAWPQIATLAGACESAGYQLQERLTVYPKYLRSAERYLATNVHAAMPASRADGLAVEQCLSPNSVTRTQGVAHA</sequence>
<dbReference type="InterPro" id="IPR019939">
    <property type="entry name" value="CofG_family"/>
</dbReference>
<dbReference type="NCBIfam" id="NF004884">
    <property type="entry name" value="PRK06245.1"/>
    <property type="match status" value="1"/>
</dbReference>
<reference evidence="12 13" key="1">
    <citation type="submission" date="2014-06" db="EMBL/GenBank/DDBJ databases">
        <title>Genomes of Alteromonas australica, a world apart.</title>
        <authorList>
            <person name="Gonzaga A."/>
            <person name="Lopez-Perez M."/>
            <person name="Rodriguez-Valera F."/>
        </authorList>
    </citation>
    <scope>NUCLEOTIDE SEQUENCE [LARGE SCALE GENOMIC DNA]</scope>
    <source>
        <strain evidence="12 13">H 17</strain>
    </source>
</reference>
<accession>A0A075NXE2</accession>
<dbReference type="RefSeq" id="WP_044055487.1">
    <property type="nucleotide sequence ID" value="NZ_CAXGHX010000025.1"/>
</dbReference>
<dbReference type="EC" id="4.3.1.32" evidence="3"/>
<dbReference type="HAMAP" id="MF_01611">
    <property type="entry name" value="FO_synth_sub1"/>
    <property type="match status" value="1"/>
</dbReference>
<evidence type="ECO:0000256" key="10">
    <source>
        <dbReference type="ARBA" id="ARBA00048974"/>
    </source>
</evidence>
<evidence type="ECO:0000256" key="4">
    <source>
        <dbReference type="ARBA" id="ARBA00022485"/>
    </source>
</evidence>
<organism evidence="12 13">
    <name type="scientific">Alteromonas australica</name>
    <dbReference type="NCBI Taxonomy" id="589873"/>
    <lineage>
        <taxon>Bacteria</taxon>
        <taxon>Pseudomonadati</taxon>
        <taxon>Pseudomonadota</taxon>
        <taxon>Gammaproteobacteria</taxon>
        <taxon>Alteromonadales</taxon>
        <taxon>Alteromonadaceae</taxon>
        <taxon>Alteromonas/Salinimonas group</taxon>
        <taxon>Alteromonas</taxon>
    </lineage>
</organism>
<dbReference type="SFLD" id="SFLDG01064">
    <property type="entry name" value="F420__menaquinone_cofactor_bio"/>
    <property type="match status" value="1"/>
</dbReference>
<keyword evidence="5" id="KW-0949">S-adenosyl-L-methionine</keyword>
<dbReference type="GO" id="GO:0044689">
    <property type="term" value="F:7,8-didemethyl-8-hydroxy-5-deazariboflavin synthase activity"/>
    <property type="evidence" value="ECO:0007669"/>
    <property type="project" value="UniProtKB-EC"/>
</dbReference>
<evidence type="ECO:0000313" key="13">
    <source>
        <dbReference type="Proteomes" id="UP000056090"/>
    </source>
</evidence>
<dbReference type="SUPFAM" id="SSF102114">
    <property type="entry name" value="Radical SAM enzymes"/>
    <property type="match status" value="1"/>
</dbReference>
<evidence type="ECO:0000256" key="6">
    <source>
        <dbReference type="ARBA" id="ARBA00022723"/>
    </source>
</evidence>
<dbReference type="NCBIfam" id="TIGR03550">
    <property type="entry name" value="F420_cofG"/>
    <property type="match status" value="1"/>
</dbReference>
<keyword evidence="13" id="KW-1185">Reference proteome</keyword>
<evidence type="ECO:0000256" key="1">
    <source>
        <dbReference type="ARBA" id="ARBA00001966"/>
    </source>
</evidence>
<dbReference type="UniPathway" id="UPA00072"/>
<dbReference type="Proteomes" id="UP000056090">
    <property type="component" value="Chromosome"/>
</dbReference>
<feature type="domain" description="Radical SAM core" evidence="11">
    <location>
        <begin position="37"/>
        <end position="284"/>
    </location>
</feature>
<protein>
    <recommendedName>
        <fullName evidence="3">7,8-didemethyl-8-hydroxy-5-deazariboflavin synthase</fullName>
        <ecNumber evidence="3">4.3.1.32</ecNumber>
    </recommendedName>
</protein>
<dbReference type="GO" id="GO:0051539">
    <property type="term" value="F:4 iron, 4 sulfur cluster binding"/>
    <property type="evidence" value="ECO:0007669"/>
    <property type="project" value="UniProtKB-KW"/>
</dbReference>
<dbReference type="KEGG" id="aal:EP13_00580"/>
<comment type="pathway">
    <text evidence="2">Cofactor biosynthesis; coenzyme F0 biosynthesis.</text>
</comment>